<name>A0A8S0VA06_OLEEU</name>
<evidence type="ECO:0000256" key="1">
    <source>
        <dbReference type="SAM" id="MobiDB-lite"/>
    </source>
</evidence>
<feature type="compositionally biased region" description="Basic and acidic residues" evidence="1">
    <location>
        <begin position="74"/>
        <end position="86"/>
    </location>
</feature>
<evidence type="ECO:0000313" key="2">
    <source>
        <dbReference type="EMBL" id="CAA3027081.1"/>
    </source>
</evidence>
<accession>A0A8S0VA06</accession>
<proteinExistence type="predicted"/>
<organism evidence="2 3">
    <name type="scientific">Olea europaea subsp. europaea</name>
    <dbReference type="NCBI Taxonomy" id="158383"/>
    <lineage>
        <taxon>Eukaryota</taxon>
        <taxon>Viridiplantae</taxon>
        <taxon>Streptophyta</taxon>
        <taxon>Embryophyta</taxon>
        <taxon>Tracheophyta</taxon>
        <taxon>Spermatophyta</taxon>
        <taxon>Magnoliopsida</taxon>
        <taxon>eudicotyledons</taxon>
        <taxon>Gunneridae</taxon>
        <taxon>Pentapetalae</taxon>
        <taxon>asterids</taxon>
        <taxon>lamiids</taxon>
        <taxon>Lamiales</taxon>
        <taxon>Oleaceae</taxon>
        <taxon>Oleeae</taxon>
        <taxon>Olea</taxon>
    </lineage>
</organism>
<gene>
    <name evidence="2" type="ORF">OLEA9_A076720</name>
</gene>
<feature type="compositionally biased region" description="Acidic residues" evidence="1">
    <location>
        <begin position="33"/>
        <end position="54"/>
    </location>
</feature>
<keyword evidence="3" id="KW-1185">Reference proteome</keyword>
<feature type="region of interest" description="Disordered" evidence="1">
    <location>
        <begin position="1"/>
        <end position="107"/>
    </location>
</feature>
<feature type="compositionally biased region" description="Polar residues" evidence="1">
    <location>
        <begin position="12"/>
        <end position="22"/>
    </location>
</feature>
<protein>
    <submittedName>
        <fullName evidence="2">Uncharacterized protein</fullName>
    </submittedName>
</protein>
<dbReference type="AlphaFoldDB" id="A0A8S0VA06"/>
<sequence length="130" mass="13950">MPYDDLSVPTVVETQFNTSHAGSGSGDQLAREDSDDGISSEESADDETSGDDDGDRQSGSDRDGDDTQDSGEGASKRSSDGEDTRRGQTGASSTPRAPHVSLQYEGRRWKHGQLEHLDQASPEGRWKSCC</sequence>
<reference evidence="2 3" key="1">
    <citation type="submission" date="2019-12" db="EMBL/GenBank/DDBJ databases">
        <authorList>
            <person name="Alioto T."/>
            <person name="Alioto T."/>
            <person name="Gomez Garrido J."/>
        </authorList>
    </citation>
    <scope>NUCLEOTIDE SEQUENCE [LARGE SCALE GENOMIC DNA]</scope>
</reference>
<evidence type="ECO:0000313" key="3">
    <source>
        <dbReference type="Proteomes" id="UP000594638"/>
    </source>
</evidence>
<dbReference type="EMBL" id="CACTIH010009188">
    <property type="protein sequence ID" value="CAA3027081.1"/>
    <property type="molecule type" value="Genomic_DNA"/>
</dbReference>
<dbReference type="Proteomes" id="UP000594638">
    <property type="component" value="Unassembled WGS sequence"/>
</dbReference>
<comment type="caution">
    <text evidence="2">The sequence shown here is derived from an EMBL/GenBank/DDBJ whole genome shotgun (WGS) entry which is preliminary data.</text>
</comment>
<dbReference type="Gramene" id="OE9A076720T1">
    <property type="protein sequence ID" value="OE9A076720C1"/>
    <property type="gene ID" value="OE9A076720"/>
</dbReference>